<dbReference type="EMBL" id="BJHX01000001">
    <property type="protein sequence ID" value="GDY68372.1"/>
    <property type="molecule type" value="Genomic_DNA"/>
</dbReference>
<evidence type="ECO:0000256" key="1">
    <source>
        <dbReference type="SAM" id="MobiDB-lite"/>
    </source>
</evidence>
<protein>
    <recommendedName>
        <fullName evidence="4">Nudix hydrolase domain-containing protein</fullName>
    </recommendedName>
</protein>
<accession>A0A4D4M916</accession>
<evidence type="ECO:0008006" key="4">
    <source>
        <dbReference type="Google" id="ProtNLM"/>
    </source>
</evidence>
<feature type="region of interest" description="Disordered" evidence="1">
    <location>
        <begin position="1"/>
        <end position="31"/>
    </location>
</feature>
<dbReference type="Proteomes" id="UP000302139">
    <property type="component" value="Unassembled WGS sequence"/>
</dbReference>
<dbReference type="InterPro" id="IPR015797">
    <property type="entry name" value="NUDIX_hydrolase-like_dom_sf"/>
</dbReference>
<proteinExistence type="predicted"/>
<gene>
    <name evidence="2" type="ORF">SAV14893_077650</name>
</gene>
<feature type="compositionally biased region" description="Polar residues" evidence="1">
    <location>
        <begin position="1"/>
        <end position="11"/>
    </location>
</feature>
<evidence type="ECO:0000313" key="2">
    <source>
        <dbReference type="EMBL" id="GDY68372.1"/>
    </source>
</evidence>
<dbReference type="Gene3D" id="3.90.79.10">
    <property type="entry name" value="Nucleoside Triphosphate Pyrophosphohydrolase"/>
    <property type="match status" value="1"/>
</dbReference>
<evidence type="ECO:0000313" key="3">
    <source>
        <dbReference type="Proteomes" id="UP000302139"/>
    </source>
</evidence>
<comment type="caution">
    <text evidence="2">The sequence shown here is derived from an EMBL/GenBank/DDBJ whole genome shotgun (WGS) entry which is preliminary data.</text>
</comment>
<reference evidence="2 3" key="1">
    <citation type="submission" date="2019-04" db="EMBL/GenBank/DDBJ databases">
        <title>Draft genome sequences of Streptomyces avermitilis NBRC 14893.</title>
        <authorList>
            <person name="Komaki H."/>
            <person name="Tamura T."/>
            <person name="Hosoyama A."/>
        </authorList>
    </citation>
    <scope>NUCLEOTIDE SEQUENCE [LARGE SCALE GENOMIC DNA]</scope>
    <source>
        <strain evidence="2 3">NBRC 14893</strain>
    </source>
</reference>
<dbReference type="AlphaFoldDB" id="A0A4D4M916"/>
<organism evidence="2 3">
    <name type="scientific">Streptomyces avermitilis</name>
    <dbReference type="NCBI Taxonomy" id="33903"/>
    <lineage>
        <taxon>Bacteria</taxon>
        <taxon>Bacillati</taxon>
        <taxon>Actinomycetota</taxon>
        <taxon>Actinomycetes</taxon>
        <taxon>Kitasatosporales</taxon>
        <taxon>Streptomycetaceae</taxon>
        <taxon>Streptomyces</taxon>
    </lineage>
</organism>
<sequence length="262" mass="27156">MTVTDTLTANAETPPPPPPATLGFQGKHGKNPLAETGLRTMCGRLRTGPVPARPHGAPPALVVAAVATGAGRLSMVLASYAETRVTPLLTTEADVALVAAVCRVEAAACGEEGFADRQEAAEAGVTRTTTMPDDAQRFMTAAVRMVAAGGVFTVLHWITLRALLLSVLPAGIGAPLRARTDSAPAPGQLTVVGAHLQVGEPLDRAARRAAEEETGVRITPFQQELRGGVHHHGPDGMDRITDVFVARPSSRALNRPAQGGAL</sequence>
<dbReference type="SUPFAM" id="SSF55811">
    <property type="entry name" value="Nudix"/>
    <property type="match status" value="1"/>
</dbReference>
<name>A0A4D4M916_STRAX</name>